<dbReference type="InterPro" id="IPR049900">
    <property type="entry name" value="PKS_mFAS_DH"/>
</dbReference>
<dbReference type="CDD" id="cd00833">
    <property type="entry name" value="PKS"/>
    <property type="match status" value="1"/>
</dbReference>
<dbReference type="Pfam" id="PF02801">
    <property type="entry name" value="Ketoacyl-synt_C"/>
    <property type="match status" value="1"/>
</dbReference>
<dbReference type="Gene3D" id="3.40.366.10">
    <property type="entry name" value="Malonyl-Coenzyme A Acyl Carrier Protein, domain 2"/>
    <property type="match status" value="1"/>
</dbReference>
<dbReference type="InterPro" id="IPR050091">
    <property type="entry name" value="PKS_NRPS_Biosynth_Enz"/>
</dbReference>
<keyword evidence="3" id="KW-0808">Transferase</keyword>
<dbReference type="PANTHER" id="PTHR43775:SF29">
    <property type="entry name" value="ASPERFURANONE POLYKETIDE SYNTHASE AFOG-RELATED"/>
    <property type="match status" value="1"/>
</dbReference>
<dbReference type="Pfam" id="PF00109">
    <property type="entry name" value="ketoacyl-synt"/>
    <property type="match status" value="1"/>
</dbReference>
<dbReference type="InterPro" id="IPR016039">
    <property type="entry name" value="Thiolase-like"/>
</dbReference>
<dbReference type="InterPro" id="IPR049551">
    <property type="entry name" value="PKS_DH_C"/>
</dbReference>
<dbReference type="InterPro" id="IPR013968">
    <property type="entry name" value="PKS_KR"/>
</dbReference>
<reference evidence="10 11" key="1">
    <citation type="journal article" date="2023" name="PLoS ONE">
        <title>Cytospora paraplurivora sp. nov. isolated from orchards with fruit tree decline syndrome in Ontario, Canada.</title>
        <authorList>
            <person name="Ilyukhin E."/>
            <person name="Nguyen H.D.T."/>
            <person name="Castle A.J."/>
            <person name="Ellouze W."/>
        </authorList>
    </citation>
    <scope>NUCLEOTIDE SEQUENCE [LARGE SCALE GENOMIC DNA]</scope>
    <source>
        <strain evidence="10 11">FDS-564</strain>
    </source>
</reference>
<protein>
    <submittedName>
        <fullName evidence="10">Type I Iterative PKS</fullName>
    </submittedName>
</protein>
<dbReference type="Gene3D" id="3.40.47.10">
    <property type="match status" value="1"/>
</dbReference>
<dbReference type="PANTHER" id="PTHR43775">
    <property type="entry name" value="FATTY ACID SYNTHASE"/>
    <property type="match status" value="1"/>
</dbReference>
<dbReference type="Pfam" id="PF21089">
    <property type="entry name" value="PKS_DH_N"/>
    <property type="match status" value="1"/>
</dbReference>
<evidence type="ECO:0000256" key="3">
    <source>
        <dbReference type="ARBA" id="ARBA00022679"/>
    </source>
</evidence>
<dbReference type="SMART" id="SM00827">
    <property type="entry name" value="PKS_AT"/>
    <property type="match status" value="1"/>
</dbReference>
<dbReference type="SMART" id="SM00825">
    <property type="entry name" value="PKS_KS"/>
    <property type="match status" value="1"/>
</dbReference>
<organism evidence="10 11">
    <name type="scientific">Cytospora paraplurivora</name>
    <dbReference type="NCBI Taxonomy" id="2898453"/>
    <lineage>
        <taxon>Eukaryota</taxon>
        <taxon>Fungi</taxon>
        <taxon>Dikarya</taxon>
        <taxon>Ascomycota</taxon>
        <taxon>Pezizomycotina</taxon>
        <taxon>Sordariomycetes</taxon>
        <taxon>Sordariomycetidae</taxon>
        <taxon>Diaporthales</taxon>
        <taxon>Cytosporaceae</taxon>
        <taxon>Cytospora</taxon>
    </lineage>
</organism>
<dbReference type="GO" id="GO:0004312">
    <property type="term" value="F:fatty acid synthase activity"/>
    <property type="evidence" value="ECO:0007669"/>
    <property type="project" value="TreeGrafter"/>
</dbReference>
<dbReference type="GO" id="GO:0004315">
    <property type="term" value="F:3-oxoacyl-[acyl-carrier-protein] synthase activity"/>
    <property type="evidence" value="ECO:0007669"/>
    <property type="project" value="InterPro"/>
</dbReference>
<dbReference type="Proteomes" id="UP001320245">
    <property type="component" value="Unassembled WGS sequence"/>
</dbReference>
<evidence type="ECO:0000259" key="9">
    <source>
        <dbReference type="PROSITE" id="PS52019"/>
    </source>
</evidence>
<dbReference type="InterPro" id="IPR009081">
    <property type="entry name" value="PP-bd_ACP"/>
</dbReference>
<dbReference type="InterPro" id="IPR020841">
    <property type="entry name" value="PKS_Beta-ketoAc_synthase_dom"/>
</dbReference>
<dbReference type="Pfam" id="PF14765">
    <property type="entry name" value="PS-DH"/>
    <property type="match status" value="1"/>
</dbReference>
<dbReference type="Pfam" id="PF08659">
    <property type="entry name" value="KR"/>
    <property type="match status" value="1"/>
</dbReference>
<dbReference type="PROSITE" id="PS52004">
    <property type="entry name" value="KS3_2"/>
    <property type="match status" value="1"/>
</dbReference>
<dbReference type="Gene3D" id="3.40.50.720">
    <property type="entry name" value="NAD(P)-binding Rossmann-like Domain"/>
    <property type="match status" value="1"/>
</dbReference>
<dbReference type="GO" id="GO:0044550">
    <property type="term" value="P:secondary metabolite biosynthetic process"/>
    <property type="evidence" value="ECO:0007669"/>
    <property type="project" value="UniProtKB-ARBA"/>
</dbReference>
<evidence type="ECO:0000313" key="11">
    <source>
        <dbReference type="Proteomes" id="UP001320245"/>
    </source>
</evidence>
<sequence>MLLKKAAGNTTKVPRSRFNIDAHFHENMDRPGSFNVPGGYFLDGPPEQFDPTFFNMTPVEAMWLDPQQRRMLEVCYEAIESAGLALDSIAGSNTGVFAASFTADYQQMTFKDHDFRHNYAATGVDTGIISARIGNMFDLRGPNSLINTACSSSVYAVHNACNSLRSRDCDAALVGGVNMIVTVDQHMNTAKLGIMSPTSFCHTFDASADGYGRAEGAGALYLKRLGDAVRDGDTIRAVIRSSAVNSNGKVPGYGITFPNVDGQEQVIRHAYRKAGLDPDNTAVFEVHGTGTPVGDPIEVRAVSRAMNDTRSQEKPLLLTAIKPNIGHSEAASGIFAIIKAVMMVETGLLPGIAGLETINPNITEAEWNVKINKDLSEWPSGFPSRRASLSSFGYGGTNAHVILENVEALVPGYRHGATRERADYDHSSKRPLLVTMSAHDKTTLSRNIEAYSKVVDHFYLRDYANTLNTRRTAFEQRAFAVASEPTAAQDLTIGNFKFGSSSNSIRGIAFIFTGQGAQWATVGKEAINTFPVFRETVRKLDQVLRRLRDPPDFTLMEHLSAPAESSRINDPDVAQSTLAAVQIAIVDLLASWGVLPKATIGHSSGEVGAAYAAGLVSAPEAIVAAYYRGYSLVRYAQKGGSMLAVGKGVNDLKPFRAPTSQGIVVACENSPNSVTLSGPIEAIREARDMFAAESIFTRELRTGMAYHSPFMQSAVEPMVLLISEALERLDGLDRQWRYPEKVMISTVTNKHLRQADIDPRYWTSNLVSPVLFNTAVEALLDNEGLGDIDGFLEIGPHSALAGPLKQICQHNKLTPFTYIPSIVRNEGNSAVSLLGTAGNLYLASFPVDLVEVNQLGPNNYPNGFTNGQIKPRYTQPLSLVDLPPYQWNYEKAFWAEPRTSAEYRQLKHPRHDLLGRRILGLSDRNIAWRNVLRIKDIPCPLNNKLGGSVMFPAAGHLAVAIEAVRQHCEISDVDIVGATVRDLELKTALIIPETDGGIEIQVRLTEQGSTPEVLPSFTFAVESCLGSNKWVVHSTGTIEPNSKSCAAPSAVHPVDMNALTQRHSGKRWNDSFRRVGFEYGRAFATLDKIRTHGKYHHQAAGTIPIAVESGLMQGESRYMLHPSTVDGLLQLVIIAIHAGLYQEMPWGVIPVRFDEVTIRLPGASAGSLGQAISWLPEPKEYARLFVSNAKLISSEGDVVVDIKGLHTQSYDAALPPQDESAIKPMPYTGVFWRPDPTLNALSSLVSSDTKANDALFKLLELLNHKHPLASVLLLDSQKTVDVPLLQVTAPTAAITLEGMKNASDDVRIRRLKLADGVSEIFTLGMEKQDVAILGQAETAQLVQEGLTSDIGTLLSENGNLILLVEKHDSVKAQEAVVESGLASQVVSFSDFSLICYLSSQEINKGPSEIIGNGNIANGDAESARRSQVNLVYSPRHSAAPEALAIALVAQSIDVHIRPLEEASTDSTSQVVLYNPHGNLLSDPEQDTFLSLKALISSGTSILWLTSGVNQGQCTSASMVSGFLRVVREEQKMARVSVLDYDKNEAFQAIAHAIASVLSGAGSKETPETEFWLHEQLCYISRILPNEEINNRMIGEKGGIKEVTLPQGELLRGYPESGEVFFRRSEDFGITSVAASDVEVQVTDVLEFNKQDLQASPDSPRLIAGVVKQVGRNVIPDLTGTHVVTYTLTPYDTLIRVPKDIVVRFTPSKSNGLLASLGRIIHALHTAAAALTGKRVLLLEPSPSLAKSAALLAKTQGFELFTSSTTSDLSGTHEYIQDSGSSLIVFAELFSSSAEDIWRSLPPGAYFVLANSAKYPNQKALDSRPFLRGARFVAAGLEYDLEAEPSVIRNCLREAVSVAEEHSDDGEAETHTLTLNALTDLASITEEASVLRFEYGSDKIRIVPSENRPRFSSEDVYLLVGCLGGLGRSLTSWMMDHGARRFAFLSRSGDDKPEAAKLVKDITDAGALPQVFRGDVANVADVKSVVQAITKERRIRGVVHAAMVLNDSMLPNMTIEKWKGTLSPKVDGALALTEAMRNHNESLDFFVMTSSISATAGQPGQTNYAAANAFLDNLALTLRLKGLPATSLVLPMVLGVGVVAESESLEGQISRRGLYGADEREMLRSFAAAMSQPRPTPSTVSSIDQNHSAIIMGLEPARLGASLAAAANDELSDVSWFQDDARFTSLQSWVRATSGILGSKDAVTSAGAFIPQLYAIANKEGYARALDITSAHIVHKCSAILLVPVDSFELDGKSVGAHGLDSMIGVELRNWLFKELRLNIPFQELLATTMTFRGLSERVLKGLDILPGLTLGEVEEEQRRARSGIKN</sequence>
<keyword evidence="2" id="KW-0597">Phosphoprotein</keyword>
<dbReference type="InterPro" id="IPR014030">
    <property type="entry name" value="Ketoacyl_synth_N"/>
</dbReference>
<gene>
    <name evidence="10" type="ORF">SLS53_003436</name>
</gene>
<dbReference type="InterPro" id="IPR018201">
    <property type="entry name" value="Ketoacyl_synth_AS"/>
</dbReference>
<dbReference type="SUPFAM" id="SSF55048">
    <property type="entry name" value="Probable ACP-binding domain of malonyl-CoA ACP transacylase"/>
    <property type="match status" value="1"/>
</dbReference>
<dbReference type="SUPFAM" id="SSF51735">
    <property type="entry name" value="NAD(P)-binding Rossmann-fold domains"/>
    <property type="match status" value="1"/>
</dbReference>
<dbReference type="InterPro" id="IPR036291">
    <property type="entry name" value="NAD(P)-bd_dom_sf"/>
</dbReference>
<keyword evidence="1" id="KW-0596">Phosphopantetheine</keyword>
<dbReference type="InterPro" id="IPR057326">
    <property type="entry name" value="KR_dom"/>
</dbReference>
<dbReference type="InterPro" id="IPR016036">
    <property type="entry name" value="Malonyl_transacylase_ACP-bd"/>
</dbReference>
<dbReference type="GO" id="GO:0006633">
    <property type="term" value="P:fatty acid biosynthetic process"/>
    <property type="evidence" value="ECO:0007669"/>
    <property type="project" value="InterPro"/>
</dbReference>
<dbReference type="Pfam" id="PF00698">
    <property type="entry name" value="Acyl_transf_1"/>
    <property type="match status" value="1"/>
</dbReference>
<dbReference type="PROSITE" id="PS50075">
    <property type="entry name" value="CARRIER"/>
    <property type="match status" value="1"/>
</dbReference>
<dbReference type="InterPro" id="IPR014031">
    <property type="entry name" value="Ketoacyl_synth_C"/>
</dbReference>
<dbReference type="Gene3D" id="3.10.129.110">
    <property type="entry name" value="Polyketide synthase dehydratase"/>
    <property type="match status" value="1"/>
</dbReference>
<dbReference type="InterPro" id="IPR036736">
    <property type="entry name" value="ACP-like_sf"/>
</dbReference>
<comment type="caution">
    <text evidence="6">Lacks conserved residue(s) required for the propagation of feature annotation.</text>
</comment>
<dbReference type="SMART" id="SM00822">
    <property type="entry name" value="PKS_KR"/>
    <property type="match status" value="1"/>
</dbReference>
<keyword evidence="11" id="KW-1185">Reference proteome</keyword>
<dbReference type="PROSITE" id="PS00606">
    <property type="entry name" value="KS3_1"/>
    <property type="match status" value="1"/>
</dbReference>
<evidence type="ECO:0000256" key="4">
    <source>
        <dbReference type="ARBA" id="ARBA00023002"/>
    </source>
</evidence>
<dbReference type="InterPro" id="IPR020807">
    <property type="entry name" value="PKS_DH"/>
</dbReference>
<feature type="region of interest" description="C-terminal hotdog fold" evidence="6">
    <location>
        <begin position="1060"/>
        <end position="1216"/>
    </location>
</feature>
<comment type="caution">
    <text evidence="10">The sequence shown here is derived from an EMBL/GenBank/DDBJ whole genome shotgun (WGS) entry which is preliminary data.</text>
</comment>
<evidence type="ECO:0000313" key="10">
    <source>
        <dbReference type="EMBL" id="KAK7744551.1"/>
    </source>
</evidence>
<evidence type="ECO:0000256" key="1">
    <source>
        <dbReference type="ARBA" id="ARBA00022450"/>
    </source>
</evidence>
<name>A0AAN9UAY4_9PEZI</name>
<dbReference type="InterPro" id="IPR001227">
    <property type="entry name" value="Ac_transferase_dom_sf"/>
</dbReference>
<dbReference type="SUPFAM" id="SSF53901">
    <property type="entry name" value="Thiolase-like"/>
    <property type="match status" value="1"/>
</dbReference>
<feature type="domain" description="PKS/mFAS DH" evidence="9">
    <location>
        <begin position="911"/>
        <end position="1216"/>
    </location>
</feature>
<accession>A0AAN9UAY4</accession>
<dbReference type="GO" id="GO:0016491">
    <property type="term" value="F:oxidoreductase activity"/>
    <property type="evidence" value="ECO:0007669"/>
    <property type="project" value="UniProtKB-KW"/>
</dbReference>
<dbReference type="InterPro" id="IPR042104">
    <property type="entry name" value="PKS_dehydratase_sf"/>
</dbReference>
<dbReference type="InterPro" id="IPR049552">
    <property type="entry name" value="PKS_DH_N"/>
</dbReference>
<proteinExistence type="predicted"/>
<keyword evidence="5" id="KW-0511">Multifunctional enzyme</keyword>
<feature type="domain" description="Ketosynthase family 3 (KS3)" evidence="8">
    <location>
        <begin position="1"/>
        <end position="405"/>
    </location>
</feature>
<dbReference type="SUPFAM" id="SSF52151">
    <property type="entry name" value="FabD/lysophospholipase-like"/>
    <property type="match status" value="1"/>
</dbReference>
<dbReference type="EMBL" id="JAJSPL020000010">
    <property type="protein sequence ID" value="KAK7744551.1"/>
    <property type="molecule type" value="Genomic_DNA"/>
</dbReference>
<dbReference type="InterPro" id="IPR014043">
    <property type="entry name" value="Acyl_transferase_dom"/>
</dbReference>
<evidence type="ECO:0000259" key="7">
    <source>
        <dbReference type="PROSITE" id="PS50075"/>
    </source>
</evidence>
<evidence type="ECO:0000256" key="5">
    <source>
        <dbReference type="ARBA" id="ARBA00023268"/>
    </source>
</evidence>
<dbReference type="SUPFAM" id="SSF47336">
    <property type="entry name" value="ACP-like"/>
    <property type="match status" value="1"/>
</dbReference>
<keyword evidence="4" id="KW-0560">Oxidoreductase</keyword>
<dbReference type="InterPro" id="IPR032821">
    <property type="entry name" value="PKS_assoc"/>
</dbReference>
<evidence type="ECO:0000256" key="6">
    <source>
        <dbReference type="PROSITE-ProRule" id="PRU01363"/>
    </source>
</evidence>
<dbReference type="InterPro" id="IPR016035">
    <property type="entry name" value="Acyl_Trfase/lysoPLipase"/>
</dbReference>
<feature type="domain" description="Carrier" evidence="7">
    <location>
        <begin position="2223"/>
        <end position="2302"/>
    </location>
</feature>
<dbReference type="PROSITE" id="PS52019">
    <property type="entry name" value="PKS_MFAS_DH"/>
    <property type="match status" value="1"/>
</dbReference>
<dbReference type="SMART" id="SM00826">
    <property type="entry name" value="PKS_DH"/>
    <property type="match status" value="1"/>
</dbReference>
<feature type="region of interest" description="N-terminal hotdog fold" evidence="6">
    <location>
        <begin position="911"/>
        <end position="1045"/>
    </location>
</feature>
<evidence type="ECO:0000256" key="2">
    <source>
        <dbReference type="ARBA" id="ARBA00022553"/>
    </source>
</evidence>
<evidence type="ECO:0000259" key="8">
    <source>
        <dbReference type="PROSITE" id="PS52004"/>
    </source>
</evidence>
<dbReference type="Pfam" id="PF16197">
    <property type="entry name" value="KAsynt_C_assoc"/>
    <property type="match status" value="1"/>
</dbReference>